<dbReference type="GO" id="GO:0004672">
    <property type="term" value="F:protein kinase activity"/>
    <property type="evidence" value="ECO:0007669"/>
    <property type="project" value="InterPro"/>
</dbReference>
<evidence type="ECO:0000256" key="7">
    <source>
        <dbReference type="SAM" id="MobiDB-lite"/>
    </source>
</evidence>
<dbReference type="InterPro" id="IPR008271">
    <property type="entry name" value="Ser/Thr_kinase_AS"/>
</dbReference>
<keyword evidence="2" id="KW-0430">Lectin</keyword>
<dbReference type="PROSITE" id="PS00107">
    <property type="entry name" value="PROTEIN_KINASE_ATP"/>
    <property type="match status" value="1"/>
</dbReference>
<dbReference type="SMART" id="SM00915">
    <property type="entry name" value="Jacalin"/>
    <property type="match status" value="1"/>
</dbReference>
<dbReference type="Pfam" id="PF01419">
    <property type="entry name" value="Jacalin"/>
    <property type="match status" value="1"/>
</dbReference>
<dbReference type="PANTHER" id="PTHR45707:SF46">
    <property type="entry name" value="PROTEIN KINASE DOMAIN-CONTAINING PROTEIN"/>
    <property type="match status" value="1"/>
</dbReference>
<dbReference type="AlphaFoldDB" id="A0A5J9SHY5"/>
<keyword evidence="11" id="KW-1185">Reference proteome</keyword>
<evidence type="ECO:0000256" key="3">
    <source>
        <dbReference type="ARBA" id="ARBA00022741"/>
    </source>
</evidence>
<dbReference type="Pfam" id="PF00069">
    <property type="entry name" value="Pkinase"/>
    <property type="match status" value="1"/>
</dbReference>
<dbReference type="EMBL" id="RWGY01000859">
    <property type="protein sequence ID" value="TVT98436.1"/>
    <property type="molecule type" value="Genomic_DNA"/>
</dbReference>
<feature type="domain" description="Jacalin-type lectin" evidence="9">
    <location>
        <begin position="688"/>
        <end position="832"/>
    </location>
</feature>
<dbReference type="Pfam" id="PF03018">
    <property type="entry name" value="Dirigent"/>
    <property type="match status" value="1"/>
</dbReference>
<dbReference type="PROSITE" id="PS51752">
    <property type="entry name" value="JACALIN_LECTIN"/>
    <property type="match status" value="1"/>
</dbReference>
<feature type="domain" description="Protein kinase" evidence="8">
    <location>
        <begin position="22"/>
        <end position="311"/>
    </location>
</feature>
<keyword evidence="4" id="KW-0418">Kinase</keyword>
<gene>
    <name evidence="10" type="ORF">EJB05_56264</name>
</gene>
<keyword evidence="3 6" id="KW-0547">Nucleotide-binding</keyword>
<dbReference type="Gene3D" id="2.100.10.30">
    <property type="entry name" value="Jacalin-like lectin domain"/>
    <property type="match status" value="1"/>
</dbReference>
<evidence type="ECO:0000313" key="10">
    <source>
        <dbReference type="EMBL" id="TVT98436.1"/>
    </source>
</evidence>
<keyword evidence="5 6" id="KW-0067">ATP-binding</keyword>
<evidence type="ECO:0000259" key="9">
    <source>
        <dbReference type="PROSITE" id="PS51752"/>
    </source>
</evidence>
<evidence type="ECO:0000256" key="2">
    <source>
        <dbReference type="ARBA" id="ARBA00022734"/>
    </source>
</evidence>
<dbReference type="PANTHER" id="PTHR45707">
    <property type="entry name" value="C2 CALCIUM/LIPID-BINDING PLANT PHOSPHORIBOSYLTRANSFERASE FAMILY PROTEIN"/>
    <property type="match status" value="1"/>
</dbReference>
<dbReference type="CDD" id="cd09612">
    <property type="entry name" value="Jacalin"/>
    <property type="match status" value="1"/>
</dbReference>
<dbReference type="InterPro" id="IPR000719">
    <property type="entry name" value="Prot_kinase_dom"/>
</dbReference>
<evidence type="ECO:0000259" key="8">
    <source>
        <dbReference type="PROSITE" id="PS50011"/>
    </source>
</evidence>
<name>A0A5J9SHY5_9POAL</name>
<dbReference type="InterPro" id="IPR017441">
    <property type="entry name" value="Protein_kinase_ATP_BS"/>
</dbReference>
<evidence type="ECO:0000256" key="1">
    <source>
        <dbReference type="ARBA" id="ARBA00022679"/>
    </source>
</evidence>
<dbReference type="Proteomes" id="UP000324897">
    <property type="component" value="Unassembled WGS sequence"/>
</dbReference>
<protein>
    <recommendedName>
        <fullName evidence="12">Protein kinase domain-containing protein</fullName>
    </recommendedName>
</protein>
<dbReference type="GO" id="GO:0030246">
    <property type="term" value="F:carbohydrate binding"/>
    <property type="evidence" value="ECO:0007669"/>
    <property type="project" value="UniProtKB-KW"/>
</dbReference>
<dbReference type="PROSITE" id="PS00108">
    <property type="entry name" value="PROTEIN_KINASE_ST"/>
    <property type="match status" value="1"/>
</dbReference>
<feature type="binding site" evidence="6">
    <location>
        <position position="50"/>
    </location>
    <ligand>
        <name>ATP</name>
        <dbReference type="ChEBI" id="CHEBI:30616"/>
    </ligand>
</feature>
<accession>A0A5J9SHY5</accession>
<dbReference type="GO" id="GO:0005524">
    <property type="term" value="F:ATP binding"/>
    <property type="evidence" value="ECO:0007669"/>
    <property type="project" value="UniProtKB-UniRule"/>
</dbReference>
<proteinExistence type="predicted"/>
<evidence type="ECO:0000256" key="5">
    <source>
        <dbReference type="ARBA" id="ARBA00022840"/>
    </source>
</evidence>
<sequence>MSLTGDDMVVKLELLRRITNNFSEAQKVGSGGYGDVYRASYNGEEIAVKKFHQDLERLDDKAFDNEVLNLREIQHQNIVRLLGYCYVSHHMYVDYKGGIVRAEHIERLLCFEYMEGGSLEKHISDDCCDLDWRTSFKIIRGICEGLNHLHTTKGKPIYHLDLKPANILLDKNKTAKIGDLGLSNLAASTKTHRIGVVKGTEGYMPPEYINDGVVSNKFDVFSLGVIIIKMLAGNTGYNRCHEMPPERFIEFVTEKWKEKLQGTKVYLSQEADILQLKTCVDIALRCVKEERNERPGIKGIVNELEKLEPEIDKISTNPAYYRSGVCQDIRQTEHLFHLYMTQRGIGTTDGNEKFVVDCGGFGSIVVDDFAIRDGPAPNANLVGRARGMHVHDGMGDDHWLFCHSIVFTDTRFSSPHLYFILDLLCVRRIESGVHAFVSHPPESHTQQPHMPLPPESRIARAHRRTAFSPAPPHAASPPRRRKQLAGRSFAQAHPWRRPAALHLDRRRRTSPLAPVPCPCLPWPRRRRPGPLLWARRRVSVAASSSPPAATAVLGGPHLPRFSIGEGQGQGEGCLPYISPVRDAGCSSAVFVTTGHSGCSTGFSSSHDTTSNDPCRAAAFSSSRSVADNSDVAAGFSSSCSAASKGKESASSFKGSSLKMLGDFGYENDAEWAIVGGTGEFAYANGAVTAKTNPWDREAGAAFDIPEAEPPRCLQTVTVEYGDVINSIAFSYSNEAGEKKTAGPWGSHGALTRTIMLAPSEIIKQVLGTTSTVGEDTVVTSLTLVSNLTTYGPFGTTNGIPFCSQAPESNTSIAGFYARAGEAVNALGVYYTPEN</sequence>
<dbReference type="Gramene" id="TVT98436">
    <property type="protein sequence ID" value="TVT98436"/>
    <property type="gene ID" value="EJB05_56264"/>
</dbReference>
<evidence type="ECO:0000256" key="6">
    <source>
        <dbReference type="PROSITE-ProRule" id="PRU10141"/>
    </source>
</evidence>
<dbReference type="InterPro" id="IPR001229">
    <property type="entry name" value="Jacalin-like_lectin_dom"/>
</dbReference>
<dbReference type="PROSITE" id="PS50011">
    <property type="entry name" value="PROTEIN_KINASE_DOM"/>
    <property type="match status" value="1"/>
</dbReference>
<evidence type="ECO:0000313" key="11">
    <source>
        <dbReference type="Proteomes" id="UP000324897"/>
    </source>
</evidence>
<dbReference type="Gene3D" id="3.30.200.20">
    <property type="entry name" value="Phosphorylase Kinase, domain 1"/>
    <property type="match status" value="1"/>
</dbReference>
<dbReference type="InterPro" id="IPR011009">
    <property type="entry name" value="Kinase-like_dom_sf"/>
</dbReference>
<evidence type="ECO:0008006" key="12">
    <source>
        <dbReference type="Google" id="ProtNLM"/>
    </source>
</evidence>
<reference evidence="10 11" key="1">
    <citation type="journal article" date="2019" name="Sci. Rep.">
        <title>A high-quality genome of Eragrostis curvula grass provides insights into Poaceae evolution and supports new strategies to enhance forage quality.</title>
        <authorList>
            <person name="Carballo J."/>
            <person name="Santos B.A.C.M."/>
            <person name="Zappacosta D."/>
            <person name="Garbus I."/>
            <person name="Selva J.P."/>
            <person name="Gallo C.A."/>
            <person name="Diaz A."/>
            <person name="Albertini E."/>
            <person name="Caccamo M."/>
            <person name="Echenique V."/>
        </authorList>
    </citation>
    <scope>NUCLEOTIDE SEQUENCE [LARGE SCALE GENOMIC DNA]</scope>
    <source>
        <strain evidence="11">cv. Victoria</strain>
        <tissue evidence="10">Leaf</tissue>
    </source>
</reference>
<keyword evidence="1" id="KW-0808">Transferase</keyword>
<evidence type="ECO:0000256" key="4">
    <source>
        <dbReference type="ARBA" id="ARBA00022777"/>
    </source>
</evidence>
<dbReference type="SUPFAM" id="SSF56112">
    <property type="entry name" value="Protein kinase-like (PK-like)"/>
    <property type="match status" value="1"/>
</dbReference>
<dbReference type="SUPFAM" id="SSF51101">
    <property type="entry name" value="Mannose-binding lectins"/>
    <property type="match status" value="1"/>
</dbReference>
<dbReference type="OrthoDB" id="69842at2759"/>
<organism evidence="10 11">
    <name type="scientific">Eragrostis curvula</name>
    <name type="common">weeping love grass</name>
    <dbReference type="NCBI Taxonomy" id="38414"/>
    <lineage>
        <taxon>Eukaryota</taxon>
        <taxon>Viridiplantae</taxon>
        <taxon>Streptophyta</taxon>
        <taxon>Embryophyta</taxon>
        <taxon>Tracheophyta</taxon>
        <taxon>Spermatophyta</taxon>
        <taxon>Magnoliopsida</taxon>
        <taxon>Liliopsida</taxon>
        <taxon>Poales</taxon>
        <taxon>Poaceae</taxon>
        <taxon>PACMAD clade</taxon>
        <taxon>Chloridoideae</taxon>
        <taxon>Eragrostideae</taxon>
        <taxon>Eragrostidinae</taxon>
        <taxon>Eragrostis</taxon>
    </lineage>
</organism>
<comment type="caution">
    <text evidence="10">The sequence shown here is derived from an EMBL/GenBank/DDBJ whole genome shotgun (WGS) entry which is preliminary data.</text>
</comment>
<dbReference type="SMART" id="SM00220">
    <property type="entry name" value="S_TKc"/>
    <property type="match status" value="1"/>
</dbReference>
<feature type="region of interest" description="Disordered" evidence="7">
    <location>
        <begin position="466"/>
        <end position="490"/>
    </location>
</feature>
<dbReference type="Gene3D" id="1.10.510.10">
    <property type="entry name" value="Transferase(Phosphotransferase) domain 1"/>
    <property type="match status" value="1"/>
</dbReference>
<dbReference type="InterPro" id="IPR036404">
    <property type="entry name" value="Jacalin-like_lectin_dom_sf"/>
</dbReference>
<dbReference type="InterPro" id="IPR033734">
    <property type="entry name" value="Jacalin-like_lectin_dom_plant"/>
</dbReference>
<feature type="non-terminal residue" evidence="10">
    <location>
        <position position="1"/>
    </location>
</feature>
<dbReference type="InterPro" id="IPR004265">
    <property type="entry name" value="Dirigent"/>
</dbReference>